<dbReference type="Gene3D" id="1.10.260.40">
    <property type="entry name" value="lambda repressor-like DNA-binding domains"/>
    <property type="match status" value="1"/>
</dbReference>
<accession>B6FZL5</accession>
<dbReference type="AlphaFoldDB" id="B6FZL5"/>
<dbReference type="NCBIfam" id="TIGR03830">
    <property type="entry name" value="CxxCG_CxxCG_HTH"/>
    <property type="match status" value="1"/>
</dbReference>
<dbReference type="EMBL" id="ABWP01000057">
    <property type="protein sequence ID" value="EEA85050.1"/>
    <property type="molecule type" value="Genomic_DNA"/>
</dbReference>
<feature type="domain" description="Antitoxin SocA-like Panacea" evidence="1">
    <location>
        <begin position="182"/>
        <end position="274"/>
    </location>
</feature>
<reference evidence="2 3" key="2">
    <citation type="submission" date="2008-10" db="EMBL/GenBank/DDBJ databases">
        <title>Draft genome sequence of Clostridium hiranonis (DSM 13275).</title>
        <authorList>
            <person name="Sudarsanam P."/>
            <person name="Ley R."/>
            <person name="Guruge J."/>
            <person name="Turnbaugh P.J."/>
            <person name="Mahowald M."/>
            <person name="Liep D."/>
            <person name="Gordon J."/>
        </authorList>
    </citation>
    <scope>NUCLEOTIDE SEQUENCE [LARGE SCALE GENOMIC DNA]</scope>
    <source>
        <strain evidence="2 3">DSM 13275</strain>
    </source>
</reference>
<reference evidence="2 3" key="1">
    <citation type="submission" date="2008-09" db="EMBL/GenBank/DDBJ databases">
        <authorList>
            <person name="Fulton L."/>
            <person name="Clifton S."/>
            <person name="Fulton B."/>
            <person name="Xu J."/>
            <person name="Minx P."/>
            <person name="Pepin K.H."/>
            <person name="Johnson M."/>
            <person name="Thiruvilangam P."/>
            <person name="Bhonagiri V."/>
            <person name="Nash W.E."/>
            <person name="Mardis E.R."/>
            <person name="Wilson R.K."/>
        </authorList>
    </citation>
    <scope>NUCLEOTIDE SEQUENCE [LARGE SCALE GENOMIC DNA]</scope>
    <source>
        <strain evidence="2 3">DSM 13275</strain>
    </source>
</reference>
<dbReference type="GO" id="GO:0003677">
    <property type="term" value="F:DNA binding"/>
    <property type="evidence" value="ECO:0007669"/>
    <property type="project" value="InterPro"/>
</dbReference>
<dbReference type="STRING" id="500633.CLOHIR_01319"/>
<evidence type="ECO:0000313" key="3">
    <source>
        <dbReference type="Proteomes" id="UP000003178"/>
    </source>
</evidence>
<dbReference type="Proteomes" id="UP000003178">
    <property type="component" value="Unassembled WGS sequence"/>
</dbReference>
<dbReference type="InterPro" id="IPR022452">
    <property type="entry name" value="MqsA"/>
</dbReference>
<organism evidence="2 3">
    <name type="scientific">Peptacetobacter hiranonis (strain DSM 13275 / JCM 10541 / KCTC 15199 / TO-931)</name>
    <name type="common">Clostridium hiranonis</name>
    <dbReference type="NCBI Taxonomy" id="500633"/>
    <lineage>
        <taxon>Bacteria</taxon>
        <taxon>Bacillati</taxon>
        <taxon>Bacillota</taxon>
        <taxon>Clostridia</taxon>
        <taxon>Peptostreptococcales</taxon>
        <taxon>Peptostreptococcaceae</taxon>
        <taxon>Peptacetobacter</taxon>
    </lineage>
</organism>
<dbReference type="RefSeq" id="WP_006440240.1">
    <property type="nucleotide sequence ID" value="NZ_DS995356.1"/>
</dbReference>
<protein>
    <submittedName>
        <fullName evidence="2">Zinc finger/helix-turn-helix protein, YgiT family</fullName>
    </submittedName>
</protein>
<sequence>MSFSFCEECRKMVEYKIEHKEITEYLKGSCYTYNGEIATCNECGAEVYVPEVLDGNMEKLYSEYRKKNGILNKEEIKLIPEKYKISKKKLSLMLGWGEATFTRYYDGKTPSKRYSKTLEKILKNPNEYLKILEENKEKLKSSEYLKSKEAVMNLIKCENEKKILLFSKYIIKKCGDVTPLSLQKMLYYVQGFYYAFFNSFLFEEDCEAWIHGPVYKDVYDRFKDYRYNQIESEENLDELLFTSLEISILDSVIKNFGCYSGKILEEFTHTEKPWLVARGNIPQNKKSQNIISKESIGEYFISVKNRYSMINPSDIKYYSKEMFNTYN</sequence>
<comment type="caution">
    <text evidence="2">The sequence shown here is derived from an EMBL/GenBank/DDBJ whole genome shotgun (WGS) entry which is preliminary data.</text>
</comment>
<dbReference type="Pfam" id="PF13274">
    <property type="entry name" value="SocA_Panacea"/>
    <property type="match status" value="1"/>
</dbReference>
<dbReference type="eggNOG" id="COG3600">
    <property type="taxonomic scope" value="Bacteria"/>
</dbReference>
<gene>
    <name evidence="2" type="ORF">CLOHIR_01319</name>
</gene>
<name>B6FZL5_PEPHT</name>
<keyword evidence="3" id="KW-1185">Reference proteome</keyword>
<dbReference type="InterPro" id="IPR025272">
    <property type="entry name" value="SocA_Panacea"/>
</dbReference>
<evidence type="ECO:0000313" key="2">
    <source>
        <dbReference type="EMBL" id="EEA85050.1"/>
    </source>
</evidence>
<dbReference type="HOGENOM" id="CLU_069064_1_0_9"/>
<proteinExistence type="predicted"/>
<dbReference type="OrthoDB" id="3213544at2"/>
<dbReference type="InterPro" id="IPR010982">
    <property type="entry name" value="Lambda_DNA-bd_dom_sf"/>
</dbReference>
<evidence type="ECO:0000259" key="1">
    <source>
        <dbReference type="Pfam" id="PF13274"/>
    </source>
</evidence>